<gene>
    <name evidence="2" type="ORF">GALL_117730</name>
</gene>
<feature type="compositionally biased region" description="Low complexity" evidence="1">
    <location>
        <begin position="43"/>
        <end position="60"/>
    </location>
</feature>
<comment type="caution">
    <text evidence="2">The sequence shown here is derived from an EMBL/GenBank/DDBJ whole genome shotgun (WGS) entry which is preliminary data.</text>
</comment>
<proteinExistence type="predicted"/>
<feature type="region of interest" description="Disordered" evidence="1">
    <location>
        <begin position="160"/>
        <end position="193"/>
    </location>
</feature>
<protein>
    <submittedName>
        <fullName evidence="2">Uncharacterized protein</fullName>
    </submittedName>
</protein>
<dbReference type="EMBL" id="MLJW01000046">
    <property type="protein sequence ID" value="OIR05976.1"/>
    <property type="molecule type" value="Genomic_DNA"/>
</dbReference>
<name>A0A1J5SPM1_9ZZZZ</name>
<organism evidence="2">
    <name type="scientific">mine drainage metagenome</name>
    <dbReference type="NCBI Taxonomy" id="410659"/>
    <lineage>
        <taxon>unclassified sequences</taxon>
        <taxon>metagenomes</taxon>
        <taxon>ecological metagenomes</taxon>
    </lineage>
</organism>
<dbReference type="AlphaFoldDB" id="A0A1J5SPM1"/>
<reference evidence="2" key="1">
    <citation type="submission" date="2016-10" db="EMBL/GenBank/DDBJ databases">
        <title>Sequence of Gallionella enrichment culture.</title>
        <authorList>
            <person name="Poehlein A."/>
            <person name="Muehling M."/>
            <person name="Daniel R."/>
        </authorList>
    </citation>
    <scope>NUCLEOTIDE SEQUENCE</scope>
</reference>
<feature type="region of interest" description="Disordered" evidence="1">
    <location>
        <begin position="43"/>
        <end position="62"/>
    </location>
</feature>
<sequence length="193" mass="19400">MRKLKSFLLVVVAVTAAAFPPCAAAGFLVKTGQALVDLGSPDAGKPATATAPVPTAKAAPNCDPVKEAQTKKDADQSEVQNGLTNHVNLSCLEKYKKFSMGTSLGYPNPWDLLQQMIGQVCSAADMKVQGATAPLNQGLPLPGGVGRVNTGAVFGSSAPSGAGVSVGSGGTSTSTTGAVNQGGTGYTVPPLWK</sequence>
<accession>A0A1J5SPM1</accession>
<evidence type="ECO:0000256" key="1">
    <source>
        <dbReference type="SAM" id="MobiDB-lite"/>
    </source>
</evidence>
<evidence type="ECO:0000313" key="2">
    <source>
        <dbReference type="EMBL" id="OIR05976.1"/>
    </source>
</evidence>